<keyword evidence="8" id="KW-0175">Coiled coil</keyword>
<dbReference type="SMART" id="SM00487">
    <property type="entry name" value="DEXDc"/>
    <property type="match status" value="1"/>
</dbReference>
<reference evidence="13" key="1">
    <citation type="journal article" date="2020" name="Stud. Mycol.">
        <title>101 Dothideomycetes genomes: a test case for predicting lifestyles and emergence of pathogens.</title>
        <authorList>
            <person name="Haridas S."/>
            <person name="Albert R."/>
            <person name="Binder M."/>
            <person name="Bloem J."/>
            <person name="Labutti K."/>
            <person name="Salamov A."/>
            <person name="Andreopoulos B."/>
            <person name="Baker S."/>
            <person name="Barry K."/>
            <person name="Bills G."/>
            <person name="Bluhm B."/>
            <person name="Cannon C."/>
            <person name="Castanera R."/>
            <person name="Culley D."/>
            <person name="Daum C."/>
            <person name="Ezra D."/>
            <person name="Gonzalez J."/>
            <person name="Henrissat B."/>
            <person name="Kuo A."/>
            <person name="Liang C."/>
            <person name="Lipzen A."/>
            <person name="Lutzoni F."/>
            <person name="Magnuson J."/>
            <person name="Mondo S."/>
            <person name="Nolan M."/>
            <person name="Ohm R."/>
            <person name="Pangilinan J."/>
            <person name="Park H.-J."/>
            <person name="Ramirez L."/>
            <person name="Alfaro M."/>
            <person name="Sun H."/>
            <person name="Tritt A."/>
            <person name="Yoshinaga Y."/>
            <person name="Zwiers L.-H."/>
            <person name="Turgeon B."/>
            <person name="Goodwin S."/>
            <person name="Spatafora J."/>
            <person name="Crous P."/>
            <person name="Grigoriev I."/>
        </authorList>
    </citation>
    <scope>NUCLEOTIDE SEQUENCE</scope>
    <source>
        <strain evidence="13">CBS 113979</strain>
    </source>
</reference>
<evidence type="ECO:0000256" key="7">
    <source>
        <dbReference type="PROSITE-ProRule" id="PRU00175"/>
    </source>
</evidence>
<organism evidence="13 14">
    <name type="scientific">Aulographum hederae CBS 113979</name>
    <dbReference type="NCBI Taxonomy" id="1176131"/>
    <lineage>
        <taxon>Eukaryota</taxon>
        <taxon>Fungi</taxon>
        <taxon>Dikarya</taxon>
        <taxon>Ascomycota</taxon>
        <taxon>Pezizomycotina</taxon>
        <taxon>Dothideomycetes</taxon>
        <taxon>Pleosporomycetidae</taxon>
        <taxon>Aulographales</taxon>
        <taxon>Aulographaceae</taxon>
    </lineage>
</organism>
<dbReference type="InterPro" id="IPR027417">
    <property type="entry name" value="P-loop_NTPase"/>
</dbReference>
<dbReference type="CDD" id="cd18070">
    <property type="entry name" value="DEXQc_SHPRH"/>
    <property type="match status" value="1"/>
</dbReference>
<dbReference type="Pfam" id="PF26021">
    <property type="entry name" value="Ferritin_C144_05"/>
    <property type="match status" value="1"/>
</dbReference>
<dbReference type="GO" id="GO:0005524">
    <property type="term" value="F:ATP binding"/>
    <property type="evidence" value="ECO:0007669"/>
    <property type="project" value="InterPro"/>
</dbReference>
<dbReference type="GO" id="GO:0006974">
    <property type="term" value="P:DNA damage response"/>
    <property type="evidence" value="ECO:0007669"/>
    <property type="project" value="TreeGrafter"/>
</dbReference>
<dbReference type="GO" id="GO:0000209">
    <property type="term" value="P:protein polyubiquitination"/>
    <property type="evidence" value="ECO:0007669"/>
    <property type="project" value="TreeGrafter"/>
</dbReference>
<keyword evidence="3 7" id="KW-0863">Zinc-finger</keyword>
<keyword evidence="14" id="KW-1185">Reference proteome</keyword>
<dbReference type="Pfam" id="PF00176">
    <property type="entry name" value="SNF2-rel_dom"/>
    <property type="match status" value="1"/>
</dbReference>
<dbReference type="InterPro" id="IPR014001">
    <property type="entry name" value="Helicase_ATP-bd"/>
</dbReference>
<feature type="compositionally biased region" description="Basic and acidic residues" evidence="9">
    <location>
        <begin position="714"/>
        <end position="726"/>
    </location>
</feature>
<evidence type="ECO:0000256" key="5">
    <source>
        <dbReference type="ARBA" id="ARBA00022833"/>
    </source>
</evidence>
<evidence type="ECO:0000256" key="9">
    <source>
        <dbReference type="SAM" id="MobiDB-lite"/>
    </source>
</evidence>
<dbReference type="SMART" id="SM00184">
    <property type="entry name" value="RING"/>
    <property type="match status" value="1"/>
</dbReference>
<evidence type="ECO:0000256" key="6">
    <source>
        <dbReference type="ARBA" id="ARBA00022840"/>
    </source>
</evidence>
<evidence type="ECO:0000313" key="13">
    <source>
        <dbReference type="EMBL" id="KAF1984548.1"/>
    </source>
</evidence>
<dbReference type="PANTHER" id="PTHR45865">
    <property type="entry name" value="E3 UBIQUITIN-PROTEIN LIGASE SHPRH FAMILY MEMBER"/>
    <property type="match status" value="1"/>
</dbReference>
<keyword evidence="5" id="KW-0862">Zinc</keyword>
<dbReference type="Pfam" id="PF00271">
    <property type="entry name" value="Helicase_C"/>
    <property type="match status" value="1"/>
</dbReference>
<dbReference type="FunFam" id="3.40.50.10810:FF:000059">
    <property type="entry name" value="SNF2 family helicase/ATPase, putative"/>
    <property type="match status" value="1"/>
</dbReference>
<evidence type="ECO:0000259" key="11">
    <source>
        <dbReference type="PROSITE" id="PS51192"/>
    </source>
</evidence>
<dbReference type="GO" id="GO:0008270">
    <property type="term" value="F:zinc ion binding"/>
    <property type="evidence" value="ECO:0007669"/>
    <property type="project" value="UniProtKB-KW"/>
</dbReference>
<evidence type="ECO:0000256" key="1">
    <source>
        <dbReference type="ARBA" id="ARBA00022723"/>
    </source>
</evidence>
<evidence type="ECO:0000256" key="3">
    <source>
        <dbReference type="ARBA" id="ARBA00022771"/>
    </source>
</evidence>
<dbReference type="InterPro" id="IPR001841">
    <property type="entry name" value="Znf_RING"/>
</dbReference>
<dbReference type="InterPro" id="IPR038718">
    <property type="entry name" value="SNF2-like_sf"/>
</dbReference>
<feature type="domain" description="Helicase C-terminal" evidence="12">
    <location>
        <begin position="1250"/>
        <end position="1404"/>
    </location>
</feature>
<dbReference type="Gene3D" id="3.30.40.10">
    <property type="entry name" value="Zinc/RING finger domain, C3HC4 (zinc finger)"/>
    <property type="match status" value="1"/>
</dbReference>
<dbReference type="GO" id="GO:0005634">
    <property type="term" value="C:nucleus"/>
    <property type="evidence" value="ECO:0007669"/>
    <property type="project" value="TreeGrafter"/>
</dbReference>
<feature type="coiled-coil region" evidence="8">
    <location>
        <begin position="1027"/>
        <end position="1054"/>
    </location>
</feature>
<keyword evidence="6" id="KW-0067">ATP-binding</keyword>
<dbReference type="PROSITE" id="PS51192">
    <property type="entry name" value="HELICASE_ATP_BIND_1"/>
    <property type="match status" value="1"/>
</dbReference>
<feature type="region of interest" description="Disordered" evidence="9">
    <location>
        <begin position="1180"/>
        <end position="1220"/>
    </location>
</feature>
<evidence type="ECO:0000259" key="10">
    <source>
        <dbReference type="PROSITE" id="PS50089"/>
    </source>
</evidence>
<accession>A0A6G1GUY1</accession>
<dbReference type="CDD" id="cd18793">
    <property type="entry name" value="SF2_C_SNF"/>
    <property type="match status" value="1"/>
</dbReference>
<evidence type="ECO:0000256" key="4">
    <source>
        <dbReference type="ARBA" id="ARBA00022801"/>
    </source>
</evidence>
<protein>
    <recommendedName>
        <fullName evidence="15">ATP-dependent DNA helicase</fullName>
    </recommendedName>
</protein>
<evidence type="ECO:0000256" key="8">
    <source>
        <dbReference type="SAM" id="Coils"/>
    </source>
</evidence>
<dbReference type="PROSITE" id="PS50089">
    <property type="entry name" value="ZF_RING_2"/>
    <property type="match status" value="1"/>
</dbReference>
<dbReference type="EMBL" id="ML977167">
    <property type="protein sequence ID" value="KAF1984548.1"/>
    <property type="molecule type" value="Genomic_DNA"/>
</dbReference>
<dbReference type="InterPro" id="IPR059033">
    <property type="entry name" value="C144_05_dom"/>
</dbReference>
<dbReference type="GO" id="GO:0061630">
    <property type="term" value="F:ubiquitin protein ligase activity"/>
    <property type="evidence" value="ECO:0007669"/>
    <property type="project" value="TreeGrafter"/>
</dbReference>
<gene>
    <name evidence="13" type="ORF">K402DRAFT_465092</name>
</gene>
<dbReference type="InterPro" id="IPR052583">
    <property type="entry name" value="ATP-helicase/E3_Ub-Ligase"/>
</dbReference>
<dbReference type="PROSITE" id="PS00518">
    <property type="entry name" value="ZF_RING_1"/>
    <property type="match status" value="1"/>
</dbReference>
<keyword evidence="1" id="KW-0479">Metal-binding</keyword>
<feature type="domain" description="RING-type" evidence="10">
    <location>
        <begin position="1127"/>
        <end position="1165"/>
    </location>
</feature>
<dbReference type="SUPFAM" id="SSF57850">
    <property type="entry name" value="RING/U-box"/>
    <property type="match status" value="1"/>
</dbReference>
<evidence type="ECO:0000256" key="2">
    <source>
        <dbReference type="ARBA" id="ARBA00022741"/>
    </source>
</evidence>
<evidence type="ECO:0000259" key="12">
    <source>
        <dbReference type="PROSITE" id="PS51194"/>
    </source>
</evidence>
<evidence type="ECO:0008006" key="15">
    <source>
        <dbReference type="Google" id="ProtNLM"/>
    </source>
</evidence>
<dbReference type="SUPFAM" id="SSF52540">
    <property type="entry name" value="P-loop containing nucleoside triphosphate hydrolases"/>
    <property type="match status" value="2"/>
</dbReference>
<name>A0A6G1GUY1_9PEZI</name>
<proteinExistence type="predicted"/>
<sequence>MKWVNADAEIYRVAPQGGGSSKPSLLPGFFDTYHQVQSSERHPAEEPPRKRARIEKGPVELFQIVEGDPGFVLLAGISLSLKLSKTSRTPSDTGSHGPDSPVPVKIEYFGRLGTQSCELCLVGSASDAGKVELRLRHLSTNLLTHLECLNLASHSQASSREKQLAISQCYLSPPSSTRSQYLFEGKLYWKIGTPIPLVSGRKNETLDSIFAKYIPVPLDASATWTLEDFFSAVHIPSTDAEPPSQIQHESLKSNLYPFQKRAVEWLLRREGVTFQKNALAPLDSVVTLPEGFIETKDAKLRTCYVHPGKGIVVTDTQTFPRHTQALRGGILAEEMGLGKTVELINLICTHKRRMGDAQMFDDQSGTTVTPSAATLIITPNSILHQWESELEKHAPHLKVLHYKGMPHVAKPNDADLASPEYLSKHDVVLTTYNTLAREIHHANKPADRQLRHEKVHVVRRSPLVQLNWWRVCLDEAQMIQSGVSQAATVARLIPRCNAWAVSGTPLKKDIQDLLGLLIFLRYEPYASSKMAWNTMDKMTFRDLFSRIAMRHTKDKIRHELRIPLQKRIVITVPFTAIEEQVYSQIIDEMCRACDMSREGAPLSDDWVPNHERMRHWLNRLRQICLHPEVGKRNRRALGRSGDAAPLRTVGEVLEVMIEHNETNIRGEERRLVMTQITRGHIYAYANDLPDRATFSLHIYQEALKQATRLVEEAKSDLAAERTRETNGSDTAKPEQAIAASPDNSNATDEDDGGSEKKTDASGKLVALRKTLRSVLEVQHACMFFIATAYFQIKSTISPDDKAALEQAEALETEWYDKAKSVRQLMLRESHSRAARSMRNIEGKTKSRRLNHVPDIPVLTDFGGIENRKAIEKLDLIGDALDDQATQIDGWRRKIITILLQPLVDEDKGESTGDEYEDSTKAQDELYVYLLALRAIVAERNAILTGQTNFLMQTELNSAVKFAKEGQGHAPQLLLQLEDKIPSSLNSKEHSLRSVIADLRGIATLLQWEAQSGSSRANVELTVVEKHLREVQTTLSNQTKAIANLEKELDLFHNTMNLRLEFYKQLQIISDTVKPYKEDMDEHLDQHALAIYNQHEVQGKNKLATLLTKNRFLKHLRSDSNADGNRICVICQCDFENGVLTVCGHQYCKECIREWWSAHRTCPVCKRRLYTTDFHDITYKPREVRAQEETSEQTSPSKLGGSPESSSSAAPSPGSNGRQTSLYADISTSTLDAIHSVDLPSNHSYGTKIDTIARHLLYIRDADPGSKSLIFSQYSDFLSVVAGALDKFKIGHASMTKGTVGIDKFKDDPGTEVFLLDAKSDASGLNLINATYVFLCEPLINPALELQAVARVHRIGQKRATTVFMYIVSDTVEETIYDISVARRLEHIGRRSDKDNLRTTTPGLLKEKDIEQANSLEMQQAPLSKLVVKEKGGGEVVSEQDLWKCLFGRPAKGVGISEGLRSEVDRHLRIEAAEARRDGSAAETT</sequence>
<dbReference type="GO" id="GO:0016787">
    <property type="term" value="F:hydrolase activity"/>
    <property type="evidence" value="ECO:0007669"/>
    <property type="project" value="UniProtKB-KW"/>
</dbReference>
<feature type="compositionally biased region" description="Low complexity" evidence="9">
    <location>
        <begin position="1194"/>
        <end position="1216"/>
    </location>
</feature>
<dbReference type="Pfam" id="PF13639">
    <property type="entry name" value="zf-RING_2"/>
    <property type="match status" value="1"/>
</dbReference>
<keyword evidence="2" id="KW-0547">Nucleotide-binding</keyword>
<feature type="region of interest" description="Disordered" evidence="9">
    <location>
        <begin position="714"/>
        <end position="759"/>
    </location>
</feature>
<dbReference type="InterPro" id="IPR001650">
    <property type="entry name" value="Helicase_C-like"/>
</dbReference>
<dbReference type="InterPro" id="IPR013083">
    <property type="entry name" value="Znf_RING/FYVE/PHD"/>
</dbReference>
<dbReference type="InterPro" id="IPR017907">
    <property type="entry name" value="Znf_RING_CS"/>
</dbReference>
<evidence type="ECO:0000313" key="14">
    <source>
        <dbReference type="Proteomes" id="UP000800041"/>
    </source>
</evidence>
<dbReference type="Proteomes" id="UP000800041">
    <property type="component" value="Unassembled WGS sequence"/>
</dbReference>
<keyword evidence="4" id="KW-0378">Hydrolase</keyword>
<dbReference type="InterPro" id="IPR049730">
    <property type="entry name" value="SNF2/RAD54-like_C"/>
</dbReference>
<dbReference type="Gene3D" id="3.40.50.300">
    <property type="entry name" value="P-loop containing nucleotide triphosphate hydrolases"/>
    <property type="match status" value="1"/>
</dbReference>
<dbReference type="PANTHER" id="PTHR45865:SF1">
    <property type="entry name" value="E3 UBIQUITIN-PROTEIN LIGASE SHPRH"/>
    <property type="match status" value="1"/>
</dbReference>
<dbReference type="InterPro" id="IPR000330">
    <property type="entry name" value="SNF2_N"/>
</dbReference>
<dbReference type="PROSITE" id="PS51194">
    <property type="entry name" value="HELICASE_CTER"/>
    <property type="match status" value="1"/>
</dbReference>
<dbReference type="OrthoDB" id="5330228at2759"/>
<dbReference type="Gene3D" id="3.40.50.10810">
    <property type="entry name" value="Tandem AAA-ATPase domain"/>
    <property type="match status" value="1"/>
</dbReference>
<feature type="domain" description="Helicase ATP-binding" evidence="11">
    <location>
        <begin position="320"/>
        <end position="523"/>
    </location>
</feature>